<protein>
    <recommendedName>
        <fullName evidence="3">Galactose oxidase</fullName>
    </recommendedName>
</protein>
<gene>
    <name evidence="1" type="ORF">AKJ09_02420</name>
</gene>
<dbReference type="Gene3D" id="2.120.10.80">
    <property type="entry name" value="Kelch-type beta propeller"/>
    <property type="match status" value="1"/>
</dbReference>
<dbReference type="Proteomes" id="UP000064967">
    <property type="component" value="Chromosome"/>
</dbReference>
<organism evidence="1 2">
    <name type="scientific">Labilithrix luteola</name>
    <dbReference type="NCBI Taxonomy" id="1391654"/>
    <lineage>
        <taxon>Bacteria</taxon>
        <taxon>Pseudomonadati</taxon>
        <taxon>Myxococcota</taxon>
        <taxon>Polyangia</taxon>
        <taxon>Polyangiales</taxon>
        <taxon>Labilitrichaceae</taxon>
        <taxon>Labilithrix</taxon>
    </lineage>
</organism>
<proteinExistence type="predicted"/>
<evidence type="ECO:0000313" key="2">
    <source>
        <dbReference type="Proteomes" id="UP000064967"/>
    </source>
</evidence>
<name>A0A0K1PQV9_9BACT</name>
<evidence type="ECO:0008006" key="3">
    <source>
        <dbReference type="Google" id="ProtNLM"/>
    </source>
</evidence>
<dbReference type="AlphaFoldDB" id="A0A0K1PQV9"/>
<sequence>MIVWGGFGEGDRADGGIYDPKTDTWQRMESAPFGRGEHFAFWTGSRMLVYGGQTTESDFGFANGSFFTP</sequence>
<dbReference type="InterPro" id="IPR015915">
    <property type="entry name" value="Kelch-typ_b-propeller"/>
</dbReference>
<dbReference type="KEGG" id="llu:AKJ09_02420"/>
<dbReference type="SUPFAM" id="SSF117281">
    <property type="entry name" value="Kelch motif"/>
    <property type="match status" value="1"/>
</dbReference>
<reference evidence="1 2" key="1">
    <citation type="submission" date="2015-08" db="EMBL/GenBank/DDBJ databases">
        <authorList>
            <person name="Babu N.S."/>
            <person name="Beckwith C.J."/>
            <person name="Beseler K.G."/>
            <person name="Brison A."/>
            <person name="Carone J.V."/>
            <person name="Caskin T.P."/>
            <person name="Diamond M."/>
            <person name="Durham M.E."/>
            <person name="Foxe J.M."/>
            <person name="Go M."/>
            <person name="Henderson B.A."/>
            <person name="Jones I.B."/>
            <person name="McGettigan J.A."/>
            <person name="Micheletti S.J."/>
            <person name="Nasrallah M.E."/>
            <person name="Ortiz D."/>
            <person name="Piller C.R."/>
            <person name="Privatt S.R."/>
            <person name="Schneider S.L."/>
            <person name="Sharp S."/>
            <person name="Smith T.C."/>
            <person name="Stanton J.D."/>
            <person name="Ullery H.E."/>
            <person name="Wilson R.J."/>
            <person name="Serrano M.G."/>
            <person name="Buck G."/>
            <person name="Lee V."/>
            <person name="Wang Y."/>
            <person name="Carvalho R."/>
            <person name="Voegtly L."/>
            <person name="Shi R."/>
            <person name="Duckworth R."/>
            <person name="Johnson A."/>
            <person name="Loviza R."/>
            <person name="Walstead R."/>
            <person name="Shah Z."/>
            <person name="Kiflezghi M."/>
            <person name="Wade K."/>
            <person name="Ball S.L."/>
            <person name="Bradley K.W."/>
            <person name="Asai D.J."/>
            <person name="Bowman C.A."/>
            <person name="Russell D.A."/>
            <person name="Pope W.H."/>
            <person name="Jacobs-Sera D."/>
            <person name="Hendrix R.W."/>
            <person name="Hatfull G.F."/>
        </authorList>
    </citation>
    <scope>NUCLEOTIDE SEQUENCE [LARGE SCALE GENOMIC DNA]</scope>
    <source>
        <strain evidence="1 2">DSM 27648</strain>
    </source>
</reference>
<keyword evidence="2" id="KW-1185">Reference proteome</keyword>
<evidence type="ECO:0000313" key="1">
    <source>
        <dbReference type="EMBL" id="AKU95756.1"/>
    </source>
</evidence>
<dbReference type="EMBL" id="CP012333">
    <property type="protein sequence ID" value="AKU95756.1"/>
    <property type="molecule type" value="Genomic_DNA"/>
</dbReference>
<accession>A0A0K1PQV9</accession>